<evidence type="ECO:0000313" key="5">
    <source>
        <dbReference type="Proteomes" id="UP000325255"/>
    </source>
</evidence>
<gene>
    <name evidence="4" type="ORF">F1189_10725</name>
</gene>
<dbReference type="InterPro" id="IPR050792">
    <property type="entry name" value="ADP-ribosylglycohydrolase"/>
</dbReference>
<dbReference type="Proteomes" id="UP000325255">
    <property type="component" value="Unassembled WGS sequence"/>
</dbReference>
<name>A0A5M6IV03_9PROT</name>
<dbReference type="InterPro" id="IPR036705">
    <property type="entry name" value="Ribosyl_crysJ1_sf"/>
</dbReference>
<dbReference type="OrthoDB" id="9806482at2"/>
<dbReference type="Pfam" id="PF03747">
    <property type="entry name" value="ADP_ribosyl_GH"/>
    <property type="match status" value="2"/>
</dbReference>
<protein>
    <recommendedName>
        <fullName evidence="6">ADP-ribosylglycohydrolase family protein</fullName>
    </recommendedName>
</protein>
<feature type="binding site" evidence="3">
    <location>
        <position position="83"/>
    </location>
    <ligand>
        <name>Mg(2+)</name>
        <dbReference type="ChEBI" id="CHEBI:18420"/>
        <label>1</label>
    </ligand>
</feature>
<dbReference type="Gene3D" id="1.10.4080.10">
    <property type="entry name" value="ADP-ribosylation/Crystallin J1"/>
    <property type="match status" value="1"/>
</dbReference>
<comment type="caution">
    <text evidence="4">The sequence shown here is derived from an EMBL/GenBank/DDBJ whole genome shotgun (WGS) entry which is preliminary data.</text>
</comment>
<dbReference type="AlphaFoldDB" id="A0A5M6IV03"/>
<evidence type="ECO:0000313" key="4">
    <source>
        <dbReference type="EMBL" id="KAA5612133.1"/>
    </source>
</evidence>
<accession>A0A5M6IV03</accession>
<dbReference type="SUPFAM" id="SSF101478">
    <property type="entry name" value="ADP-ribosylglycohydrolase"/>
    <property type="match status" value="1"/>
</dbReference>
<keyword evidence="3" id="KW-0460">Magnesium</keyword>
<dbReference type="PANTHER" id="PTHR16222:SF24">
    <property type="entry name" value="ADP-RIBOSYLHYDROLASE ARH3"/>
    <property type="match status" value="1"/>
</dbReference>
<dbReference type="PANTHER" id="PTHR16222">
    <property type="entry name" value="ADP-RIBOSYLGLYCOHYDROLASE"/>
    <property type="match status" value="1"/>
</dbReference>
<comment type="cofactor">
    <cofactor evidence="3">
        <name>Mg(2+)</name>
        <dbReference type="ChEBI" id="CHEBI:18420"/>
    </cofactor>
    <text evidence="3">Binds 2 magnesium ions per subunit.</text>
</comment>
<dbReference type="GO" id="GO:0046872">
    <property type="term" value="F:metal ion binding"/>
    <property type="evidence" value="ECO:0007669"/>
    <property type="project" value="UniProtKB-KW"/>
</dbReference>
<proteinExistence type="inferred from homology"/>
<evidence type="ECO:0000256" key="1">
    <source>
        <dbReference type="ARBA" id="ARBA00010702"/>
    </source>
</evidence>
<feature type="binding site" evidence="3">
    <location>
        <position position="81"/>
    </location>
    <ligand>
        <name>Mg(2+)</name>
        <dbReference type="ChEBI" id="CHEBI:18420"/>
        <label>1</label>
    </ligand>
</feature>
<evidence type="ECO:0000256" key="3">
    <source>
        <dbReference type="PIRSR" id="PIRSR605502-1"/>
    </source>
</evidence>
<dbReference type="GO" id="GO:0016787">
    <property type="term" value="F:hydrolase activity"/>
    <property type="evidence" value="ECO:0007669"/>
    <property type="project" value="UniProtKB-KW"/>
</dbReference>
<reference evidence="4 5" key="1">
    <citation type="submission" date="2019-09" db="EMBL/GenBank/DDBJ databases">
        <title>Genome sequence of Rhodovastum atsumiense, a diverse member of the Acetobacteraceae family of non-sulfur purple photosynthetic bacteria.</title>
        <authorList>
            <person name="Meyer T."/>
            <person name="Kyndt J."/>
        </authorList>
    </citation>
    <scope>NUCLEOTIDE SEQUENCE [LARGE SCALE GENOMIC DNA]</scope>
    <source>
        <strain evidence="4 5">DSM 21279</strain>
    </source>
</reference>
<keyword evidence="3" id="KW-0479">Metal-binding</keyword>
<evidence type="ECO:0008006" key="6">
    <source>
        <dbReference type="Google" id="ProtNLM"/>
    </source>
</evidence>
<dbReference type="RefSeq" id="WP_150040740.1">
    <property type="nucleotide sequence ID" value="NZ_OW485601.1"/>
</dbReference>
<sequence>MAASIAICARRPLPARPAGDAPACTTMPDHGAHDRILGAIIGLVVGDAVGTSLERHPRPAAPVLSDMIGGGPFGLPPGGWTDDTSMALGLLDSIALHGRLHDGDIVGRWLAWADTGAYSHTHTCFAIGTQTRRALTYWRGYLQRRRRPAEKLPTRAPELRHAQASGNGGIMRLAPVLCLAGSEDEAIALGLRQCRLTHGDRHALAAARLLSRHLFRESRGHARTYNSPRPAPREQGALDTLLAACWAVDATSHFRDAVLAAANLGEQAGTLAAVTGQIAGARYGLSGIPGEWRARICWSDRIHRLAVRAVMATCRPGACPSFVVPSPVPGPRRIIAAPR</sequence>
<feature type="binding site" evidence="3">
    <location>
        <position position="82"/>
    </location>
    <ligand>
        <name>Mg(2+)</name>
        <dbReference type="ChEBI" id="CHEBI:18420"/>
        <label>1</label>
    </ligand>
</feature>
<dbReference type="InterPro" id="IPR005502">
    <property type="entry name" value="Ribosyl_crysJ1"/>
</dbReference>
<keyword evidence="5" id="KW-1185">Reference proteome</keyword>
<organism evidence="4 5">
    <name type="scientific">Rhodovastum atsumiense</name>
    <dbReference type="NCBI Taxonomy" id="504468"/>
    <lineage>
        <taxon>Bacteria</taxon>
        <taxon>Pseudomonadati</taxon>
        <taxon>Pseudomonadota</taxon>
        <taxon>Alphaproteobacteria</taxon>
        <taxon>Acetobacterales</taxon>
        <taxon>Acetobacteraceae</taxon>
        <taxon>Rhodovastum</taxon>
    </lineage>
</organism>
<dbReference type="EMBL" id="VWPK01000014">
    <property type="protein sequence ID" value="KAA5612133.1"/>
    <property type="molecule type" value="Genomic_DNA"/>
</dbReference>
<keyword evidence="2" id="KW-0378">Hydrolase</keyword>
<evidence type="ECO:0000256" key="2">
    <source>
        <dbReference type="ARBA" id="ARBA00022801"/>
    </source>
</evidence>
<comment type="similarity">
    <text evidence="1">Belongs to the ADP-ribosylglycohydrolase family.</text>
</comment>